<evidence type="ECO:0000313" key="2">
    <source>
        <dbReference type="Proteomes" id="UP001153269"/>
    </source>
</evidence>
<evidence type="ECO:0000313" key="1">
    <source>
        <dbReference type="EMBL" id="CAB1441327.1"/>
    </source>
</evidence>
<organism evidence="1 2">
    <name type="scientific">Pleuronectes platessa</name>
    <name type="common">European plaice</name>
    <dbReference type="NCBI Taxonomy" id="8262"/>
    <lineage>
        <taxon>Eukaryota</taxon>
        <taxon>Metazoa</taxon>
        <taxon>Chordata</taxon>
        <taxon>Craniata</taxon>
        <taxon>Vertebrata</taxon>
        <taxon>Euteleostomi</taxon>
        <taxon>Actinopterygii</taxon>
        <taxon>Neopterygii</taxon>
        <taxon>Teleostei</taxon>
        <taxon>Neoteleostei</taxon>
        <taxon>Acanthomorphata</taxon>
        <taxon>Carangaria</taxon>
        <taxon>Pleuronectiformes</taxon>
        <taxon>Pleuronectoidei</taxon>
        <taxon>Pleuronectidae</taxon>
        <taxon>Pleuronectes</taxon>
    </lineage>
</organism>
<gene>
    <name evidence="1" type="ORF">PLEPLA_LOCUS29103</name>
</gene>
<dbReference type="AlphaFoldDB" id="A0A9N7V240"/>
<dbReference type="EMBL" id="CADEAL010002616">
    <property type="protein sequence ID" value="CAB1441327.1"/>
    <property type="molecule type" value="Genomic_DNA"/>
</dbReference>
<comment type="caution">
    <text evidence="1">The sequence shown here is derived from an EMBL/GenBank/DDBJ whole genome shotgun (WGS) entry which is preliminary data.</text>
</comment>
<keyword evidence="2" id="KW-1185">Reference proteome</keyword>
<sequence>MSELSARCSSESITPVEKKSFQFLSHEVDGTRGKVNSAVIKKTNQEIQKDLCEAETTCCGSANGLPLSLAPPGTPQSTVHVIQQDDGQTLHWNFTVIVI</sequence>
<proteinExistence type="predicted"/>
<protein>
    <submittedName>
        <fullName evidence="1">Uncharacterized protein</fullName>
    </submittedName>
</protein>
<accession>A0A9N7V240</accession>
<dbReference type="Proteomes" id="UP001153269">
    <property type="component" value="Unassembled WGS sequence"/>
</dbReference>
<name>A0A9N7V240_PLEPL</name>
<reference evidence="1" key="1">
    <citation type="submission" date="2020-03" db="EMBL/GenBank/DDBJ databases">
        <authorList>
            <person name="Weist P."/>
        </authorList>
    </citation>
    <scope>NUCLEOTIDE SEQUENCE</scope>
</reference>